<organism evidence="1 2">
    <name type="scientific">candidate division CPR2 bacterium GW2011_GWC2_39_10</name>
    <dbReference type="NCBI Taxonomy" id="1618345"/>
    <lineage>
        <taxon>Bacteria</taxon>
        <taxon>Bacteria division CPR2</taxon>
    </lineage>
</organism>
<gene>
    <name evidence="1" type="ORF">UT18_C0023G0014</name>
</gene>
<comment type="caution">
    <text evidence="1">The sequence shown here is derived from an EMBL/GenBank/DDBJ whole genome shotgun (WGS) entry which is preliminary data.</text>
</comment>
<dbReference type="EMBL" id="LBVV01000023">
    <property type="protein sequence ID" value="KKQ93276.1"/>
    <property type="molecule type" value="Genomic_DNA"/>
</dbReference>
<reference evidence="1 2" key="1">
    <citation type="journal article" date="2015" name="Nature">
        <title>rRNA introns, odd ribosomes, and small enigmatic genomes across a large radiation of phyla.</title>
        <authorList>
            <person name="Brown C.T."/>
            <person name="Hug L.A."/>
            <person name="Thomas B.C."/>
            <person name="Sharon I."/>
            <person name="Castelle C.J."/>
            <person name="Singh A."/>
            <person name="Wilkins M.J."/>
            <person name="Williams K.H."/>
            <person name="Banfield J.F."/>
        </authorList>
    </citation>
    <scope>NUCLEOTIDE SEQUENCE [LARGE SCALE GENOMIC DNA]</scope>
</reference>
<accession>A0A0G0PVC4</accession>
<proteinExistence type="predicted"/>
<dbReference type="AlphaFoldDB" id="A0A0G0PVC4"/>
<name>A0A0G0PVC4_UNCC2</name>
<evidence type="ECO:0000313" key="2">
    <source>
        <dbReference type="Proteomes" id="UP000034207"/>
    </source>
</evidence>
<protein>
    <submittedName>
        <fullName evidence="1">Uncharacterized protein</fullName>
    </submittedName>
</protein>
<evidence type="ECO:0000313" key="1">
    <source>
        <dbReference type="EMBL" id="KKQ93276.1"/>
    </source>
</evidence>
<sequence length="96" mass="10823">MQKILIYTDSDKAQRNVVVDYLVRIGLDIKRSPAPVSARVLAIDKQFFYDCLPDTMPSFSTILREASFLKENLKGFDAIIIITENEVLGKVASEID</sequence>
<dbReference type="Proteomes" id="UP000034207">
    <property type="component" value="Unassembled WGS sequence"/>
</dbReference>